<keyword evidence="2" id="KW-0560">Oxidoreductase</keyword>
<evidence type="ECO:0000313" key="5">
    <source>
        <dbReference type="Proteomes" id="UP000469558"/>
    </source>
</evidence>
<dbReference type="Gene3D" id="3.40.50.720">
    <property type="entry name" value="NAD(P)-binding Rossmann-like Domain"/>
    <property type="match status" value="1"/>
</dbReference>
<dbReference type="PANTHER" id="PTHR47706">
    <property type="entry name" value="NMRA-LIKE FAMILY PROTEIN"/>
    <property type="match status" value="1"/>
</dbReference>
<dbReference type="Gene3D" id="3.90.25.10">
    <property type="entry name" value="UDP-galactose 4-epimerase, domain 1"/>
    <property type="match status" value="1"/>
</dbReference>
<accession>A0A8T9CAH4</accession>
<keyword evidence="5" id="KW-1185">Reference proteome</keyword>
<dbReference type="GO" id="GO:0016491">
    <property type="term" value="F:oxidoreductase activity"/>
    <property type="evidence" value="ECO:0007669"/>
    <property type="project" value="UniProtKB-KW"/>
</dbReference>
<dbReference type="Pfam" id="PF05368">
    <property type="entry name" value="NmrA"/>
    <property type="match status" value="1"/>
</dbReference>
<dbReference type="AlphaFoldDB" id="A0A8T9CAH4"/>
<dbReference type="OrthoDB" id="419598at2759"/>
<protein>
    <submittedName>
        <fullName evidence="4">Isoflavone reductase-like protein</fullName>
    </submittedName>
</protein>
<evidence type="ECO:0000259" key="3">
    <source>
        <dbReference type="Pfam" id="PF05368"/>
    </source>
</evidence>
<dbReference type="InterPro" id="IPR036291">
    <property type="entry name" value="NAD(P)-bd_dom_sf"/>
</dbReference>
<dbReference type="Proteomes" id="UP000469558">
    <property type="component" value="Unassembled WGS sequence"/>
</dbReference>
<name>A0A8T9CAH4_9HELO</name>
<proteinExistence type="predicted"/>
<organism evidence="4 5">
    <name type="scientific">Lachnellula suecica</name>
    <dbReference type="NCBI Taxonomy" id="602035"/>
    <lineage>
        <taxon>Eukaryota</taxon>
        <taxon>Fungi</taxon>
        <taxon>Dikarya</taxon>
        <taxon>Ascomycota</taxon>
        <taxon>Pezizomycotina</taxon>
        <taxon>Leotiomycetes</taxon>
        <taxon>Helotiales</taxon>
        <taxon>Lachnaceae</taxon>
        <taxon>Lachnellula</taxon>
    </lineage>
</organism>
<dbReference type="PANTHER" id="PTHR47706:SF11">
    <property type="entry name" value="ISOFLAVONE REDUCTASE FAMILY PROTEIN (AFU_ORTHOLOGUE AFUA_1G12510)"/>
    <property type="match status" value="1"/>
</dbReference>
<evidence type="ECO:0000313" key="4">
    <source>
        <dbReference type="EMBL" id="TVY82112.1"/>
    </source>
</evidence>
<evidence type="ECO:0000256" key="1">
    <source>
        <dbReference type="ARBA" id="ARBA00022857"/>
    </source>
</evidence>
<dbReference type="SUPFAM" id="SSF51735">
    <property type="entry name" value="NAD(P)-binding Rossmann-fold domains"/>
    <property type="match status" value="1"/>
</dbReference>
<dbReference type="InterPro" id="IPR008030">
    <property type="entry name" value="NmrA-like"/>
</dbReference>
<reference evidence="4 5" key="1">
    <citation type="submission" date="2018-05" db="EMBL/GenBank/DDBJ databases">
        <title>Genome sequencing and assembly of the regulated plant pathogen Lachnellula willkommii and related sister species for the development of diagnostic species identification markers.</title>
        <authorList>
            <person name="Giroux E."/>
            <person name="Bilodeau G."/>
        </authorList>
    </citation>
    <scope>NUCLEOTIDE SEQUENCE [LARGE SCALE GENOMIC DNA]</scope>
    <source>
        <strain evidence="4 5">CBS 268.59</strain>
    </source>
</reference>
<dbReference type="EMBL" id="QGMK01000368">
    <property type="protein sequence ID" value="TVY82112.1"/>
    <property type="molecule type" value="Genomic_DNA"/>
</dbReference>
<evidence type="ECO:0000256" key="2">
    <source>
        <dbReference type="ARBA" id="ARBA00023002"/>
    </source>
</evidence>
<gene>
    <name evidence="4" type="primary">PCBER_0</name>
    <name evidence="4" type="ORF">LSUE1_G003063</name>
</gene>
<keyword evidence="1" id="KW-0521">NADP</keyword>
<dbReference type="InterPro" id="IPR051609">
    <property type="entry name" value="NmrA/Isoflavone_reductase-like"/>
</dbReference>
<sequence length="328" mass="36410">MAQQERKENLLVFGATGYIGTHIINKIIKNKESFGRIAIFTSPGTVENKPRVIAGFKANGVEIVVGDSTNADDIVRALEGTLKSQSRSKTIADRVRDKHDRRNVIGEQISWIKLAKQVPSITRFFPSEYGTDIEYGPESATEKPHQAKLKVRAALREASYLDLTYVVTGPYAEAVMRASKMPSAGSFNVKEKSAVLLGDGTGRISFTTKDDVGRLTVKALLHPEVSRNRALKVNSFTATDREILEEFEKQTGGQKWKVEMTSLEKLRQLEKEAWESGNPVATLFTLRRVWAEGGTLYKKRDNHLIDGDDTETLQDAVRAAIASQLADD</sequence>
<feature type="domain" description="NmrA-like" evidence="3">
    <location>
        <begin position="7"/>
        <end position="268"/>
    </location>
</feature>
<comment type="caution">
    <text evidence="4">The sequence shown here is derived from an EMBL/GenBank/DDBJ whole genome shotgun (WGS) entry which is preliminary data.</text>
</comment>